<gene>
    <name evidence="3" type="ORF">BESB_062930</name>
</gene>
<feature type="chain" id="PRO_5013219337" description="Transmembrane protein" evidence="2">
    <location>
        <begin position="32"/>
        <end position="403"/>
    </location>
</feature>
<dbReference type="RefSeq" id="XP_029219415.1">
    <property type="nucleotide sequence ID" value="XM_029364707.1"/>
</dbReference>
<dbReference type="EMBL" id="NWUJ01000005">
    <property type="protein sequence ID" value="PFH35406.1"/>
    <property type="molecule type" value="Genomic_DNA"/>
</dbReference>
<reference evidence="3 4" key="1">
    <citation type="submission" date="2017-09" db="EMBL/GenBank/DDBJ databases">
        <title>Genome sequencing of Besnoitia besnoiti strain Bb-Ger1.</title>
        <authorList>
            <person name="Schares G."/>
            <person name="Venepally P."/>
            <person name="Lorenzi H.A."/>
        </authorList>
    </citation>
    <scope>NUCLEOTIDE SEQUENCE [LARGE SCALE GENOMIC DNA]</scope>
    <source>
        <strain evidence="3 4">Bb-Ger1</strain>
    </source>
</reference>
<dbReference type="Proteomes" id="UP000224006">
    <property type="component" value="Chromosome V"/>
</dbReference>
<keyword evidence="4" id="KW-1185">Reference proteome</keyword>
<keyword evidence="2" id="KW-0732">Signal</keyword>
<comment type="caution">
    <text evidence="3">The sequence shown here is derived from an EMBL/GenBank/DDBJ whole genome shotgun (WGS) entry which is preliminary data.</text>
</comment>
<evidence type="ECO:0000256" key="2">
    <source>
        <dbReference type="SAM" id="SignalP"/>
    </source>
</evidence>
<evidence type="ECO:0000256" key="1">
    <source>
        <dbReference type="SAM" id="MobiDB-lite"/>
    </source>
</evidence>
<dbReference type="KEGG" id="bbes:BESB_062930"/>
<name>A0A2A9MHH7_BESBE</name>
<feature type="region of interest" description="Disordered" evidence="1">
    <location>
        <begin position="377"/>
        <end position="403"/>
    </location>
</feature>
<protein>
    <recommendedName>
        <fullName evidence="5">Transmembrane protein</fullName>
    </recommendedName>
</protein>
<feature type="region of interest" description="Disordered" evidence="1">
    <location>
        <begin position="208"/>
        <end position="291"/>
    </location>
</feature>
<feature type="region of interest" description="Disordered" evidence="1">
    <location>
        <begin position="87"/>
        <end position="162"/>
    </location>
</feature>
<feature type="compositionally biased region" description="Polar residues" evidence="1">
    <location>
        <begin position="380"/>
        <end position="396"/>
    </location>
</feature>
<proteinExistence type="predicted"/>
<dbReference type="GeneID" id="40311221"/>
<evidence type="ECO:0000313" key="4">
    <source>
        <dbReference type="Proteomes" id="UP000224006"/>
    </source>
</evidence>
<dbReference type="AlphaFoldDB" id="A0A2A9MHH7"/>
<feature type="region of interest" description="Disordered" evidence="1">
    <location>
        <begin position="36"/>
        <end position="61"/>
    </location>
</feature>
<feature type="compositionally biased region" description="Polar residues" evidence="1">
    <location>
        <begin position="208"/>
        <end position="241"/>
    </location>
</feature>
<evidence type="ECO:0000313" key="3">
    <source>
        <dbReference type="EMBL" id="PFH35406.1"/>
    </source>
</evidence>
<feature type="signal peptide" evidence="2">
    <location>
        <begin position="1"/>
        <end position="31"/>
    </location>
</feature>
<accession>A0A2A9MHH7</accession>
<feature type="compositionally biased region" description="Basic and acidic residues" evidence="1">
    <location>
        <begin position="111"/>
        <end position="125"/>
    </location>
</feature>
<evidence type="ECO:0008006" key="5">
    <source>
        <dbReference type="Google" id="ProtNLM"/>
    </source>
</evidence>
<dbReference type="VEuPathDB" id="ToxoDB:BESB_062930"/>
<sequence>MWCSPSIRWISYLALTFFVVASSSLFSISSAVPQEAKPYVGTPSQRRGTEGASVQLGGVSSLDLQERESRLGTRAWLSEDEMYVAKDGAAPGDDEGEVGHHRASGPSNPNDDNKLNSSQKKEEPRSMPAGGHPFFLNKSVEDRESHINARSPHLAAEQPSDEGLYSAVEFGETTSPVKTPLAVFSAPHGRARRLELMASDGLGRLATDVSQSRQTHPLSSQGHHFSSADFSDTEGQQNTTEPVDARGEGKQGVLGDPADVVPHSSSTSSFSPHDGRAAADPVEDLPERDVSIRRSLRPKSVAKSSTKPFLLRVTVAIATGLALMLASAVCRAALEDQSGLTTEEEELRSVDSASLKVPEFSFERAVGLKSALKRAPKTPNVASKNMKTVTFKSKTASSRDDSN</sequence>
<organism evidence="3 4">
    <name type="scientific">Besnoitia besnoiti</name>
    <name type="common">Apicomplexan protozoan</name>
    <dbReference type="NCBI Taxonomy" id="94643"/>
    <lineage>
        <taxon>Eukaryota</taxon>
        <taxon>Sar</taxon>
        <taxon>Alveolata</taxon>
        <taxon>Apicomplexa</taxon>
        <taxon>Conoidasida</taxon>
        <taxon>Coccidia</taxon>
        <taxon>Eucoccidiorida</taxon>
        <taxon>Eimeriorina</taxon>
        <taxon>Sarcocystidae</taxon>
        <taxon>Besnoitia</taxon>
    </lineage>
</organism>